<dbReference type="PANTHER" id="PTHR40048:SF1">
    <property type="entry name" value="RHAMNOSYL O-METHYLTRANSFERASE"/>
    <property type="match status" value="1"/>
</dbReference>
<dbReference type="GO" id="GO:0005886">
    <property type="term" value="C:plasma membrane"/>
    <property type="evidence" value="ECO:0007669"/>
    <property type="project" value="TreeGrafter"/>
</dbReference>
<dbReference type="Proteomes" id="UP000298179">
    <property type="component" value="Unassembled WGS sequence"/>
</dbReference>
<keyword evidence="4" id="KW-1185">Reference proteome</keyword>
<keyword evidence="2" id="KW-0808">Transferase</keyword>
<dbReference type="SUPFAM" id="SSF53335">
    <property type="entry name" value="S-adenosyl-L-methionine-dependent methyltransferases"/>
    <property type="match status" value="1"/>
</dbReference>
<dbReference type="PANTHER" id="PTHR40048">
    <property type="entry name" value="RHAMNOSYL O-METHYLTRANSFERASE"/>
    <property type="match status" value="1"/>
</dbReference>
<accession>A0A4Y8RI63</accession>
<dbReference type="GO" id="GO:0071770">
    <property type="term" value="P:DIM/DIP cell wall layer assembly"/>
    <property type="evidence" value="ECO:0007669"/>
    <property type="project" value="TreeGrafter"/>
</dbReference>
<dbReference type="GO" id="GO:0032259">
    <property type="term" value="P:methylation"/>
    <property type="evidence" value="ECO:0007669"/>
    <property type="project" value="UniProtKB-KW"/>
</dbReference>
<dbReference type="RefSeq" id="WP_134762703.1">
    <property type="nucleotide sequence ID" value="NZ_SOZD01000004.1"/>
</dbReference>
<dbReference type="InterPro" id="IPR029063">
    <property type="entry name" value="SAM-dependent_MTases_sf"/>
</dbReference>
<keyword evidence="1" id="KW-0489">Methyltransferase</keyword>
<dbReference type="Pfam" id="PF04989">
    <property type="entry name" value="RMNT_CmcI"/>
    <property type="match status" value="1"/>
</dbReference>
<evidence type="ECO:0000313" key="4">
    <source>
        <dbReference type="Proteomes" id="UP000298179"/>
    </source>
</evidence>
<sequence length="273" mass="30420">MSDNDPIENFRRYVAGNIERAGADTGFRGLSEVWVRESIRHAYAQNFTWLGRPIIQVPQDSYAIQELIWTARPDLVVETGIAHGGSLVMSASMLAMLDYCDAVEAGATLDPRGSRRKVVGVDIDIRAHNRSALDAHPMRHKMHLLEGSSIAPGIAETIYAHAEGYERVMVFLDSNHTHEHVLEELRLYAPLVSKGSYCVVWDTGVEDLPADMCGDRPWGKGNNPKTAVWAYLDRLEKEGATGRDGEPLRFATDRTIENKLMITASPDGFLKRM</sequence>
<dbReference type="EMBL" id="SOZD01000004">
    <property type="protein sequence ID" value="TFF21820.1"/>
    <property type="molecule type" value="Genomic_DNA"/>
</dbReference>
<protein>
    <submittedName>
        <fullName evidence="3">Cephalosporin hydroxylase</fullName>
    </submittedName>
</protein>
<evidence type="ECO:0000256" key="2">
    <source>
        <dbReference type="ARBA" id="ARBA00022679"/>
    </source>
</evidence>
<evidence type="ECO:0000313" key="3">
    <source>
        <dbReference type="EMBL" id="TFF21820.1"/>
    </source>
</evidence>
<gene>
    <name evidence="3" type="ORF">E3C22_14185</name>
</gene>
<proteinExistence type="predicted"/>
<dbReference type="AlphaFoldDB" id="A0A4Y8RI63"/>
<dbReference type="GO" id="GO:0008168">
    <property type="term" value="F:methyltransferase activity"/>
    <property type="evidence" value="ECO:0007669"/>
    <property type="project" value="UniProtKB-KW"/>
</dbReference>
<dbReference type="GO" id="GO:0008610">
    <property type="term" value="P:lipid biosynthetic process"/>
    <property type="evidence" value="ECO:0007669"/>
    <property type="project" value="InterPro"/>
</dbReference>
<evidence type="ECO:0000256" key="1">
    <source>
        <dbReference type="ARBA" id="ARBA00022603"/>
    </source>
</evidence>
<dbReference type="OrthoDB" id="189417at2"/>
<reference evidence="3 4" key="1">
    <citation type="submission" date="2019-03" db="EMBL/GenBank/DDBJ databases">
        <title>Jiella endophytica sp. nov., a novel endophytic bacterium isolated from root of Ficus microcarpa Linn. f.</title>
        <authorList>
            <person name="Tuo L."/>
        </authorList>
    </citation>
    <scope>NUCLEOTIDE SEQUENCE [LARGE SCALE GENOMIC DNA]</scope>
    <source>
        <strain evidence="3 4">CBS5Q-3</strain>
    </source>
</reference>
<comment type="caution">
    <text evidence="3">The sequence shown here is derived from an EMBL/GenBank/DDBJ whole genome shotgun (WGS) entry which is preliminary data.</text>
</comment>
<organism evidence="3 4">
    <name type="scientific">Jiella endophytica</name>
    <dbReference type="NCBI Taxonomy" id="2558362"/>
    <lineage>
        <taxon>Bacteria</taxon>
        <taxon>Pseudomonadati</taxon>
        <taxon>Pseudomonadota</taxon>
        <taxon>Alphaproteobacteria</taxon>
        <taxon>Hyphomicrobiales</taxon>
        <taxon>Aurantimonadaceae</taxon>
        <taxon>Jiella</taxon>
    </lineage>
</organism>
<name>A0A4Y8RI63_9HYPH</name>
<dbReference type="InterPro" id="IPR007072">
    <property type="entry name" value="RNMT_CmcI"/>
</dbReference>
<dbReference type="Gene3D" id="3.40.50.150">
    <property type="entry name" value="Vaccinia Virus protein VP39"/>
    <property type="match status" value="1"/>
</dbReference>